<feature type="chain" id="PRO_5019540143" evidence="1">
    <location>
        <begin position="19"/>
        <end position="389"/>
    </location>
</feature>
<organism evidence="2 3">
    <name type="scientific">Gymnopilus dilepis</name>
    <dbReference type="NCBI Taxonomy" id="231916"/>
    <lineage>
        <taxon>Eukaryota</taxon>
        <taxon>Fungi</taxon>
        <taxon>Dikarya</taxon>
        <taxon>Basidiomycota</taxon>
        <taxon>Agaricomycotina</taxon>
        <taxon>Agaricomycetes</taxon>
        <taxon>Agaricomycetidae</taxon>
        <taxon>Agaricales</taxon>
        <taxon>Agaricineae</taxon>
        <taxon>Hymenogastraceae</taxon>
        <taxon>Gymnopilus</taxon>
    </lineage>
</organism>
<dbReference type="Proteomes" id="UP000284706">
    <property type="component" value="Unassembled WGS sequence"/>
</dbReference>
<gene>
    <name evidence="2" type="ORF">CVT26_014790</name>
</gene>
<reference evidence="2 3" key="1">
    <citation type="journal article" date="2018" name="Evol. Lett.">
        <title>Horizontal gene cluster transfer increased hallucinogenic mushroom diversity.</title>
        <authorList>
            <person name="Reynolds H.T."/>
            <person name="Vijayakumar V."/>
            <person name="Gluck-Thaler E."/>
            <person name="Korotkin H.B."/>
            <person name="Matheny P.B."/>
            <person name="Slot J.C."/>
        </authorList>
    </citation>
    <scope>NUCLEOTIDE SEQUENCE [LARGE SCALE GENOMIC DNA]</scope>
    <source>
        <strain evidence="2 3">SRW20</strain>
    </source>
</reference>
<protein>
    <submittedName>
        <fullName evidence="2">Uncharacterized protein</fullName>
    </submittedName>
</protein>
<name>A0A409W9T0_9AGAR</name>
<evidence type="ECO:0000313" key="2">
    <source>
        <dbReference type="EMBL" id="PPQ75255.1"/>
    </source>
</evidence>
<evidence type="ECO:0000256" key="1">
    <source>
        <dbReference type="SAM" id="SignalP"/>
    </source>
</evidence>
<accession>A0A409W9T0</accession>
<dbReference type="OrthoDB" id="10036721at2759"/>
<keyword evidence="3" id="KW-1185">Reference proteome</keyword>
<dbReference type="STRING" id="231916.A0A409W9T0"/>
<evidence type="ECO:0000313" key="3">
    <source>
        <dbReference type="Proteomes" id="UP000284706"/>
    </source>
</evidence>
<keyword evidence="1" id="KW-0732">Signal</keyword>
<dbReference type="Gene3D" id="2.60.120.260">
    <property type="entry name" value="Galactose-binding domain-like"/>
    <property type="match status" value="2"/>
</dbReference>
<dbReference type="EMBL" id="NHYE01005276">
    <property type="protein sequence ID" value="PPQ75255.1"/>
    <property type="molecule type" value="Genomic_DNA"/>
</dbReference>
<dbReference type="SUPFAM" id="SSF49785">
    <property type="entry name" value="Galactose-binding domain-like"/>
    <property type="match status" value="1"/>
</dbReference>
<comment type="caution">
    <text evidence="2">The sequence shown here is derived from an EMBL/GenBank/DDBJ whole genome shotgun (WGS) entry which is preliminary data.</text>
</comment>
<dbReference type="InParanoid" id="A0A409W9T0"/>
<dbReference type="InterPro" id="IPR008979">
    <property type="entry name" value="Galactose-bd-like_sf"/>
</dbReference>
<sequence>MYFKAIALVAFCATQALGLDFSNSKWIWTNEVNTAGNAPVGTRAFRRDYYTPQGQTALSANIIIVADNSYTLWVNGNKIGSGSGFPGGSVQTQADGYCIRLDPDCNIFAVNATNAPSAANPAGLLAAIQIRYTDGFSETIVTDEDWHAFTSVPDGFQNVAFDDSAWPRATVETSYGGNPWGTVGIPSSATTGSTTLQLTDAQWIWTNELDANKHAPLGGRAFRKNVVLPSGQRATSATIVAAADDNYSIYVNGKIVGSAPDALFGHAQRYVVDITPPASEVLIAVYGVNTHLVYAGFIAAVQLTMEDCECGSITSFVTDSTWKFNLSVPPPAGYVVPGFDDSKWLNAIEEGAYGSSQAPFGKVPIDAKVSPGSAPLPNAPAAPAANVVS</sequence>
<dbReference type="AlphaFoldDB" id="A0A409W9T0"/>
<proteinExistence type="predicted"/>
<feature type="signal peptide" evidence="1">
    <location>
        <begin position="1"/>
        <end position="18"/>
    </location>
</feature>